<name>A0A177B688_9BILA</name>
<dbReference type="EMBL" id="LWCA01000326">
    <property type="protein sequence ID" value="OAF69163.1"/>
    <property type="molecule type" value="Genomic_DNA"/>
</dbReference>
<organism evidence="3 4">
    <name type="scientific">Intoshia linei</name>
    <dbReference type="NCBI Taxonomy" id="1819745"/>
    <lineage>
        <taxon>Eukaryota</taxon>
        <taxon>Metazoa</taxon>
        <taxon>Spiralia</taxon>
        <taxon>Lophotrochozoa</taxon>
        <taxon>Mesozoa</taxon>
        <taxon>Orthonectida</taxon>
        <taxon>Rhopaluridae</taxon>
        <taxon>Intoshia</taxon>
    </lineage>
</organism>
<dbReference type="InterPro" id="IPR011990">
    <property type="entry name" value="TPR-like_helical_dom_sf"/>
</dbReference>
<reference evidence="3 4" key="1">
    <citation type="submission" date="2016-04" db="EMBL/GenBank/DDBJ databases">
        <title>The genome of Intoshia linei affirms orthonectids as highly simplified spiralians.</title>
        <authorList>
            <person name="Mikhailov K.V."/>
            <person name="Slusarev G.S."/>
            <person name="Nikitin M.A."/>
            <person name="Logacheva M.D."/>
            <person name="Penin A."/>
            <person name="Aleoshin V."/>
            <person name="Panchin Y.V."/>
        </authorList>
    </citation>
    <scope>NUCLEOTIDE SEQUENCE [LARGE SCALE GENOMIC DNA]</scope>
    <source>
        <strain evidence="3">Intl2013</strain>
        <tissue evidence="3">Whole animal</tissue>
    </source>
</reference>
<dbReference type="Proteomes" id="UP000078046">
    <property type="component" value="Unassembled WGS sequence"/>
</dbReference>
<dbReference type="SUPFAM" id="SSF48452">
    <property type="entry name" value="TPR-like"/>
    <property type="match status" value="1"/>
</dbReference>
<feature type="region of interest" description="Disordered" evidence="2">
    <location>
        <begin position="661"/>
        <end position="681"/>
    </location>
</feature>
<protein>
    <submittedName>
        <fullName evidence="3">Uncharacterized protein</fullName>
    </submittedName>
</protein>
<feature type="coiled-coil region" evidence="1">
    <location>
        <begin position="33"/>
        <end position="77"/>
    </location>
</feature>
<keyword evidence="1" id="KW-0175">Coiled coil</keyword>
<dbReference type="AlphaFoldDB" id="A0A177B688"/>
<dbReference type="InterPro" id="IPR024812">
    <property type="entry name" value="TPR_24"/>
</dbReference>
<evidence type="ECO:0000256" key="1">
    <source>
        <dbReference type="SAM" id="Coils"/>
    </source>
</evidence>
<dbReference type="PANTHER" id="PTHR47050:SF1">
    <property type="entry name" value="TETRATRICOPEPTIDE REPEAT PROTEIN 24-LIKE"/>
    <property type="match status" value="1"/>
</dbReference>
<dbReference type="OrthoDB" id="9991614at2759"/>
<sequence>MKIKKFLENKISLVYSLNKDQYRIVRLLSDGRYETCLEECNALIEKIRNLRVEKEKFEEKESTKDELMIKLNKIETKSVINRGMSLIKIENFKKCTISLCQYLYRIFSNKQINNDHYDVTKCLKLFSKHYNVRKEHMVIEDEYSILLLMSMSLIATKTYKLALCAFEKCLLIYLNSENCPINFDQTVENLEISDLNQINISRKNYVDRNLCIFNENESISSNQNISEKKIYRKSSLDKSFWLEKFDKSLIYVVYQIFRLLRIQFPNSCHRSMINLSCILNHVHLQESVKLKLLILNEITRNLFHQNLYTEAYENIQKMMKLVENFEKFDDLVIELLNDSALIYSQTNEHKKALEIFTYLLNVVQSKINDSESSKIGNKFLQTQCECNLAYAYTQIYEYQKAQNCFHETLEGYDKCNNLYGQYQCIIGIADILVIKKKYNHALQRYKEAINLSKNSNDIPKSDTYAAHAKITNCIRYKIQDEDFTEPSETDYTSNDVGSEVSTKFQPVVDIPSKDKHKSKIKSSLRHKNHGKIPAEFERVAIGLSEYSFTSSDDVRSESKITNVNRIKKNYKNITNKITKNIKKRKNAHKQEKNGINLEKRNHAKSENLSLNALLQTQPSNSDVMQEIKTRNENEDKKQSLENENNLQEFDIKIQHSDGIERRRIRPDLSTDNETNRDTNANEKVTVNEKNSKIGKIEMKFDYCGEIFSL</sequence>
<proteinExistence type="predicted"/>
<gene>
    <name evidence="3" type="ORF">A3Q56_03112</name>
</gene>
<evidence type="ECO:0000256" key="2">
    <source>
        <dbReference type="SAM" id="MobiDB-lite"/>
    </source>
</evidence>
<dbReference type="Gene3D" id="1.25.40.10">
    <property type="entry name" value="Tetratricopeptide repeat domain"/>
    <property type="match status" value="1"/>
</dbReference>
<comment type="caution">
    <text evidence="3">The sequence shown here is derived from an EMBL/GenBank/DDBJ whole genome shotgun (WGS) entry which is preliminary data.</text>
</comment>
<dbReference type="InterPro" id="IPR019734">
    <property type="entry name" value="TPR_rpt"/>
</dbReference>
<dbReference type="PANTHER" id="PTHR47050">
    <property type="entry name" value="TETRATRICOPEPTIDE REPEAT PROTEIN 24"/>
    <property type="match status" value="1"/>
</dbReference>
<evidence type="ECO:0000313" key="3">
    <source>
        <dbReference type="EMBL" id="OAF69163.1"/>
    </source>
</evidence>
<accession>A0A177B688</accession>
<keyword evidence="4" id="KW-1185">Reference proteome</keyword>
<evidence type="ECO:0000313" key="4">
    <source>
        <dbReference type="Proteomes" id="UP000078046"/>
    </source>
</evidence>
<dbReference type="SMART" id="SM00028">
    <property type="entry name" value="TPR"/>
    <property type="match status" value="4"/>
</dbReference>